<dbReference type="SMART" id="SM00494">
    <property type="entry name" value="ChtBD2"/>
    <property type="match status" value="4"/>
</dbReference>
<evidence type="ECO:0000256" key="2">
    <source>
        <dbReference type="ARBA" id="ARBA00022729"/>
    </source>
</evidence>
<keyword evidence="5" id="KW-0325">Glycoprotein</keyword>
<dbReference type="Pfam" id="PF01607">
    <property type="entry name" value="CBM_14"/>
    <property type="match status" value="3"/>
</dbReference>
<keyword evidence="8" id="KW-1185">Reference proteome</keyword>
<dbReference type="RefSeq" id="XP_017860744.1">
    <property type="nucleotide sequence ID" value="XM_018005255.1"/>
</dbReference>
<feature type="domain" description="Chitin-binding type-2" evidence="7">
    <location>
        <begin position="97"/>
        <end position="154"/>
    </location>
</feature>
<evidence type="ECO:0000256" key="1">
    <source>
        <dbReference type="ARBA" id="ARBA00022669"/>
    </source>
</evidence>
<protein>
    <submittedName>
        <fullName evidence="9">Peritrophin-48</fullName>
    </submittedName>
</protein>
<evidence type="ECO:0000256" key="3">
    <source>
        <dbReference type="ARBA" id="ARBA00022737"/>
    </source>
</evidence>
<evidence type="ECO:0000313" key="8">
    <source>
        <dbReference type="Proteomes" id="UP000694904"/>
    </source>
</evidence>
<dbReference type="InterPro" id="IPR051940">
    <property type="entry name" value="Chitin_bind-dev_reg"/>
</dbReference>
<gene>
    <name evidence="9" type="primary">LOC108612377</name>
</gene>
<accession>A0ABM1P0K8</accession>
<evidence type="ECO:0000313" key="9">
    <source>
        <dbReference type="RefSeq" id="XP_017860744.1"/>
    </source>
</evidence>
<dbReference type="PROSITE" id="PS50940">
    <property type="entry name" value="CHIT_BIND_II"/>
    <property type="match status" value="4"/>
</dbReference>
<evidence type="ECO:0000256" key="6">
    <source>
        <dbReference type="SAM" id="SignalP"/>
    </source>
</evidence>
<feature type="chain" id="PRO_5046922005" evidence="6">
    <location>
        <begin position="24"/>
        <end position="357"/>
    </location>
</feature>
<name>A0ABM1P0K8_DROAR</name>
<feature type="domain" description="Chitin-binding type-2" evidence="7">
    <location>
        <begin position="218"/>
        <end position="283"/>
    </location>
</feature>
<dbReference type="Gene3D" id="2.170.140.10">
    <property type="entry name" value="Chitin binding domain"/>
    <property type="match status" value="2"/>
</dbReference>
<feature type="signal peptide" evidence="6">
    <location>
        <begin position="1"/>
        <end position="23"/>
    </location>
</feature>
<evidence type="ECO:0000256" key="4">
    <source>
        <dbReference type="ARBA" id="ARBA00023157"/>
    </source>
</evidence>
<keyword evidence="3" id="KW-0677">Repeat</keyword>
<sequence>MHSGDCDWLLITLLPLLLLLALARFSWQAEYLNDGQDICRLFADGTKLRKPGYCDRTVICQNSVSTPGETCTGDKPFFSLAKGSCQKTLESTDTYCKSPCTSKTTGYVGDDYNCANWHYCEKTNEIGKGVCDYGMWFDQTTKMCAYPKDVACNVTFELCQVMPVGAETRDPLHCNMYFTCKAGKNTTIACQPGFYYDVARKGCLEKSWVACEKHPYPDEVCGTKKLAKRNKFVADGATCRGYYYCRDLGSGVPDPDPVWHQCPVETFFNEKLQVCQDRASRRCEEDRCDGRESGFELAEDLGCQHYLECKNGAMVAKKKCDDDMYFDVATKQCTTEKRSYGICSESPDPYDPENWTK</sequence>
<dbReference type="GeneID" id="108612377"/>
<reference evidence="9" key="3">
    <citation type="submission" date="2025-08" db="UniProtKB">
        <authorList>
            <consortium name="RefSeq"/>
        </authorList>
    </citation>
    <scope>IDENTIFICATION</scope>
    <source>
        <tissue evidence="9">Whole organism</tissue>
    </source>
</reference>
<dbReference type="PANTHER" id="PTHR23301">
    <property type="entry name" value="CHITIN BINDING PERITROPHIN-A"/>
    <property type="match status" value="1"/>
</dbReference>
<dbReference type="PANTHER" id="PTHR23301:SF106">
    <property type="entry name" value="CHITIN-BINDING TYPE-2 DOMAIN-CONTAINING PROTEIN-RELATED"/>
    <property type="match status" value="1"/>
</dbReference>
<feature type="domain" description="Chitin-binding type-2" evidence="7">
    <location>
        <begin position="285"/>
        <end position="345"/>
    </location>
</feature>
<reference evidence="8" key="1">
    <citation type="journal article" date="1997" name="Nucleic Acids Res.">
        <title>tRNAscan-SE: a program for improved detection of transfer RNA genes in genomic sequence.</title>
        <authorList>
            <person name="Lowe T.M."/>
            <person name="Eddy S.R."/>
        </authorList>
    </citation>
    <scope>NUCLEOTIDE SEQUENCE [LARGE SCALE GENOMIC DNA]</scope>
</reference>
<evidence type="ECO:0000256" key="5">
    <source>
        <dbReference type="ARBA" id="ARBA00023180"/>
    </source>
</evidence>
<dbReference type="Proteomes" id="UP000694904">
    <property type="component" value="Chromosome 4"/>
</dbReference>
<feature type="domain" description="Chitin-binding type-2" evidence="7">
    <location>
        <begin position="156"/>
        <end position="213"/>
    </location>
</feature>
<keyword evidence="4" id="KW-1015">Disulfide bond</keyword>
<keyword evidence="1" id="KW-0147">Chitin-binding</keyword>
<dbReference type="SUPFAM" id="SSF57625">
    <property type="entry name" value="Invertebrate chitin-binding proteins"/>
    <property type="match status" value="4"/>
</dbReference>
<proteinExistence type="predicted"/>
<dbReference type="InterPro" id="IPR036508">
    <property type="entry name" value="Chitin-bd_dom_sf"/>
</dbReference>
<organism evidence="8 9">
    <name type="scientific">Drosophila arizonae</name>
    <name type="common">Fruit fly</name>
    <dbReference type="NCBI Taxonomy" id="7263"/>
    <lineage>
        <taxon>Eukaryota</taxon>
        <taxon>Metazoa</taxon>
        <taxon>Ecdysozoa</taxon>
        <taxon>Arthropoda</taxon>
        <taxon>Hexapoda</taxon>
        <taxon>Insecta</taxon>
        <taxon>Pterygota</taxon>
        <taxon>Neoptera</taxon>
        <taxon>Endopterygota</taxon>
        <taxon>Diptera</taxon>
        <taxon>Brachycera</taxon>
        <taxon>Muscomorpha</taxon>
        <taxon>Ephydroidea</taxon>
        <taxon>Drosophilidae</taxon>
        <taxon>Drosophila</taxon>
    </lineage>
</organism>
<dbReference type="InterPro" id="IPR002557">
    <property type="entry name" value="Chitin-bd_dom"/>
</dbReference>
<keyword evidence="2 6" id="KW-0732">Signal</keyword>
<evidence type="ECO:0000259" key="7">
    <source>
        <dbReference type="PROSITE" id="PS50940"/>
    </source>
</evidence>
<reference evidence="8" key="2">
    <citation type="journal article" date="2016" name="G3 (Bethesda)">
        <title>Genome Evolution in Three Species of Cactophilic Drosophila.</title>
        <authorList>
            <person name="Sanchez-Flores A."/>
            <person name="Penazola F."/>
            <person name="Carpinteyro-Ponce J."/>
            <person name="Nazario-Yepiz N."/>
            <person name="Abreu-Goodger C."/>
            <person name="Machado C.A."/>
            <person name="Markow T.A."/>
        </authorList>
    </citation>
    <scope>NUCLEOTIDE SEQUENCE [LARGE SCALE GENOMIC DNA]</scope>
</reference>